<evidence type="ECO:0000313" key="2">
    <source>
        <dbReference type="Proteomes" id="UP000706333"/>
    </source>
</evidence>
<organism evidence="1 2">
    <name type="scientific">Rhodobaculum claviforme</name>
    <dbReference type="NCBI Taxonomy" id="1549854"/>
    <lineage>
        <taxon>Bacteria</taxon>
        <taxon>Pseudomonadati</taxon>
        <taxon>Pseudomonadota</taxon>
        <taxon>Alphaproteobacteria</taxon>
        <taxon>Rhodobacterales</taxon>
        <taxon>Paracoccaceae</taxon>
        <taxon>Rhodobaculum</taxon>
    </lineage>
</organism>
<protein>
    <submittedName>
        <fullName evidence="1">Uncharacterized protein</fullName>
    </submittedName>
</protein>
<reference evidence="1" key="2">
    <citation type="journal article" date="2020" name="Microorganisms">
        <title>Osmotic Adaptation and Compatible Solute Biosynthesis of Phototrophic Bacteria as Revealed from Genome Analyses.</title>
        <authorList>
            <person name="Imhoff J.F."/>
            <person name="Rahn T."/>
            <person name="Kunzel S."/>
            <person name="Keller A."/>
            <person name="Neulinger S.C."/>
        </authorList>
    </citation>
    <scope>NUCLEOTIDE SEQUENCE</scope>
    <source>
        <strain evidence="1">LMG 28126</strain>
    </source>
</reference>
<accession>A0A934TN10</accession>
<dbReference type="Proteomes" id="UP000706333">
    <property type="component" value="Unassembled WGS sequence"/>
</dbReference>
<name>A0A934TN10_9RHOB</name>
<reference evidence="1" key="1">
    <citation type="submission" date="2017-05" db="EMBL/GenBank/DDBJ databases">
        <authorList>
            <person name="Imhoff J.F."/>
            <person name="Rahn T."/>
            <person name="Kuenzel S."/>
            <person name="Neulinger S.C."/>
        </authorList>
    </citation>
    <scope>NUCLEOTIDE SEQUENCE</scope>
    <source>
        <strain evidence="1">LMG 28126</strain>
    </source>
</reference>
<dbReference type="AlphaFoldDB" id="A0A934TN10"/>
<sequence>MVCSQDRLESLDGIALVLDSRLTVVAGGWGNWARFWHDNGGAAPAPAVLGRDLTAAFSCGALRSGFRAALMAVALGERPALRMGFRCDGPGVRRDMRLTVARCGAGRLLYHSVTLAETALPRALDVAPVSCCAVCGALDPADPGALDWVEGPSGRPPLPASDTLCPRCALGLAAHAA</sequence>
<proteinExistence type="predicted"/>
<gene>
    <name evidence="1" type="ORF">CCR87_15260</name>
</gene>
<evidence type="ECO:0000313" key="1">
    <source>
        <dbReference type="EMBL" id="MBK5928673.1"/>
    </source>
</evidence>
<keyword evidence="2" id="KW-1185">Reference proteome</keyword>
<dbReference type="RefSeq" id="WP_201158433.1">
    <property type="nucleotide sequence ID" value="NZ_NHSD01000318.1"/>
</dbReference>
<comment type="caution">
    <text evidence="1">The sequence shown here is derived from an EMBL/GenBank/DDBJ whole genome shotgun (WGS) entry which is preliminary data.</text>
</comment>
<dbReference type="EMBL" id="NHSD01000318">
    <property type="protein sequence ID" value="MBK5928673.1"/>
    <property type="molecule type" value="Genomic_DNA"/>
</dbReference>